<keyword evidence="3" id="KW-1185">Reference proteome</keyword>
<evidence type="ECO:0000313" key="2">
    <source>
        <dbReference type="EMBL" id="MCT7969177.1"/>
    </source>
</evidence>
<dbReference type="InterPro" id="IPR038765">
    <property type="entry name" value="Papain-like_cys_pep_sf"/>
</dbReference>
<name>A0ABT2MWP3_9CYAN</name>
<dbReference type="Proteomes" id="UP001525890">
    <property type="component" value="Unassembled WGS sequence"/>
</dbReference>
<dbReference type="SUPFAM" id="SSF54001">
    <property type="entry name" value="Cysteine proteinases"/>
    <property type="match status" value="1"/>
</dbReference>
<proteinExistence type="predicted"/>
<dbReference type="InterPro" id="IPR058502">
    <property type="entry name" value="PLL-like_beta-prop"/>
</dbReference>
<dbReference type="EMBL" id="JAMXFF010000044">
    <property type="protein sequence ID" value="MCT7969177.1"/>
    <property type="molecule type" value="Genomic_DNA"/>
</dbReference>
<dbReference type="InterPro" id="IPR018392">
    <property type="entry name" value="LysM"/>
</dbReference>
<sequence>GIAKSIEVGQNADGRLEVFTIGTDSKVYQAWQTTPNGGWSNWQQLSGGIAKSVTVGRNQDGRLEVFAIGTDNKVYQAWQTTPNGSWSNWQPLLQSGSVSDLTVSQNQDGRLEAFAMGMSGQLQHAWQNQPNSSWIGWQSRNLPSPTTSTYSPPGQPGQSRQYVIKSGETLWGIAQRELGNGNRWREIMKTPTGGTFTDAEAKLLRVGQSVYLPVNYDVPGTVTPVTPTPNPSPVQNIILNRAKVWVDGQIPYNQGKYYQGYRQDCSGFVSMAWQLPVSAVTSTLPQYAITLQSKEQLQPGDAINNRGIGNGGHVVLFVRWVDKAKGTFIAYEENGYYGKALQTQLTLKTDTKGYYIQEYSGISKPWYLERKKS</sequence>
<dbReference type="Gene3D" id="2.120.10.70">
    <property type="entry name" value="Fucose-specific lectin"/>
    <property type="match status" value="1"/>
</dbReference>
<gene>
    <name evidence="2" type="ORF">NG799_22945</name>
</gene>
<dbReference type="SUPFAM" id="SSF89372">
    <property type="entry name" value="Fucose-specific lectin"/>
    <property type="match status" value="1"/>
</dbReference>
<evidence type="ECO:0000259" key="1">
    <source>
        <dbReference type="Pfam" id="PF26607"/>
    </source>
</evidence>
<feature type="domain" description="PLL-like beta propeller" evidence="1">
    <location>
        <begin position="5"/>
        <end position="184"/>
    </location>
</feature>
<dbReference type="CDD" id="cd22954">
    <property type="entry name" value="PLL_lectin"/>
    <property type="match status" value="1"/>
</dbReference>
<organism evidence="2 3">
    <name type="scientific">Laspinema palackyanum D2a</name>
    <dbReference type="NCBI Taxonomy" id="2953684"/>
    <lineage>
        <taxon>Bacteria</taxon>
        <taxon>Bacillati</taxon>
        <taxon>Cyanobacteriota</taxon>
        <taxon>Cyanophyceae</taxon>
        <taxon>Oscillatoriophycideae</taxon>
        <taxon>Oscillatoriales</taxon>
        <taxon>Laspinemataceae</taxon>
        <taxon>Laspinema</taxon>
        <taxon>Laspinema palackyanum</taxon>
    </lineage>
</organism>
<dbReference type="Pfam" id="PF26607">
    <property type="entry name" value="DUF8189"/>
    <property type="match status" value="1"/>
</dbReference>
<protein>
    <recommendedName>
        <fullName evidence="1">PLL-like beta propeller domain-containing protein</fullName>
    </recommendedName>
</protein>
<accession>A0ABT2MWP3</accession>
<evidence type="ECO:0000313" key="3">
    <source>
        <dbReference type="Proteomes" id="UP001525890"/>
    </source>
</evidence>
<dbReference type="Gene3D" id="3.90.1720.10">
    <property type="entry name" value="endopeptidase domain like (from Nostoc punctiforme)"/>
    <property type="match status" value="1"/>
</dbReference>
<reference evidence="2 3" key="1">
    <citation type="journal article" date="2022" name="Front. Microbiol.">
        <title>High genomic differentiation and limited gene flow indicate recent cryptic speciation within the genus Laspinema (cyanobacteria).</title>
        <authorList>
            <person name="Stanojkovic A."/>
            <person name="Skoupy S."/>
            <person name="Skaloud P."/>
            <person name="Dvorak P."/>
        </authorList>
    </citation>
    <scope>NUCLEOTIDE SEQUENCE [LARGE SCALE GENOMIC DNA]</scope>
    <source>
        <strain evidence="2 3">D2a</strain>
    </source>
</reference>
<feature type="non-terminal residue" evidence="2">
    <location>
        <position position="1"/>
    </location>
</feature>
<comment type="caution">
    <text evidence="2">The sequence shown here is derived from an EMBL/GenBank/DDBJ whole genome shotgun (WGS) entry which is preliminary data.</text>
</comment>
<dbReference type="CDD" id="cd00118">
    <property type="entry name" value="LysM"/>
    <property type="match status" value="1"/>
</dbReference>